<gene>
    <name evidence="1" type="ORF">SAMN04490243_0572</name>
</gene>
<protein>
    <recommendedName>
        <fullName evidence="3">DUF4145 domain-containing protein</fullName>
    </recommendedName>
</protein>
<dbReference type="RefSeq" id="WP_092980518.1">
    <property type="nucleotide sequence ID" value="NZ_FOYQ01000001.1"/>
</dbReference>
<reference evidence="1 2" key="1">
    <citation type="submission" date="2016-10" db="EMBL/GenBank/DDBJ databases">
        <authorList>
            <person name="de Groot N.N."/>
        </authorList>
    </citation>
    <scope>NUCLEOTIDE SEQUENCE [LARGE SCALE GENOMIC DNA]</scope>
    <source>
        <strain evidence="1 2">DSM 21019</strain>
    </source>
</reference>
<evidence type="ECO:0000313" key="1">
    <source>
        <dbReference type="EMBL" id="SFR32888.1"/>
    </source>
</evidence>
<organism evidence="1 2">
    <name type="scientific">Robiginitalea myxolifaciens</name>
    <dbReference type="NCBI Taxonomy" id="400055"/>
    <lineage>
        <taxon>Bacteria</taxon>
        <taxon>Pseudomonadati</taxon>
        <taxon>Bacteroidota</taxon>
        <taxon>Flavobacteriia</taxon>
        <taxon>Flavobacteriales</taxon>
        <taxon>Flavobacteriaceae</taxon>
        <taxon>Robiginitalea</taxon>
    </lineage>
</organism>
<dbReference type="EMBL" id="FOYQ01000001">
    <property type="protein sequence ID" value="SFR32888.1"/>
    <property type="molecule type" value="Genomic_DNA"/>
</dbReference>
<evidence type="ECO:0000313" key="2">
    <source>
        <dbReference type="Proteomes" id="UP000199534"/>
    </source>
</evidence>
<dbReference type="OrthoDB" id="1435962at2"/>
<proteinExistence type="predicted"/>
<name>A0A1I6FSL2_9FLAO</name>
<dbReference type="Proteomes" id="UP000199534">
    <property type="component" value="Unassembled WGS sequence"/>
</dbReference>
<keyword evidence="2" id="KW-1185">Reference proteome</keyword>
<evidence type="ECO:0008006" key="3">
    <source>
        <dbReference type="Google" id="ProtNLM"/>
    </source>
</evidence>
<accession>A0A1I6FSL2</accession>
<dbReference type="AlphaFoldDB" id="A0A1I6FSL2"/>
<sequence length="204" mass="23499">MEKEELITQIRRIMDIADKNIHGGYAQAKEFLRLYAGSDSEFYKALDFKVFPVHTSAIPSRVITVLSSFITYVQNDLLRSLSLQREIQIETVSDYLSQAEDLLNNSKIHPAAPAIIIGASLEEYLRTWLEDLDLDIDNFPAGLDHYAKQLRKAEKITKQDLKDITSWAGIRNDAAHGNWENVNDKQRIRIMLESVNLFIRKYSR</sequence>